<dbReference type="Proteomes" id="UP000307440">
    <property type="component" value="Unassembled WGS sequence"/>
</dbReference>
<keyword evidence="3" id="KW-1185">Reference proteome</keyword>
<dbReference type="AlphaFoldDB" id="A0A5C3KDE1"/>
<evidence type="ECO:0000256" key="1">
    <source>
        <dbReference type="SAM" id="SignalP"/>
    </source>
</evidence>
<feature type="signal peptide" evidence="1">
    <location>
        <begin position="1"/>
        <end position="31"/>
    </location>
</feature>
<dbReference type="EMBL" id="ML210432">
    <property type="protein sequence ID" value="TFK18089.1"/>
    <property type="molecule type" value="Genomic_DNA"/>
</dbReference>
<organism evidence="2 3">
    <name type="scientific">Coprinopsis marcescibilis</name>
    <name type="common">Agaric fungus</name>
    <name type="synonym">Psathyrella marcescibilis</name>
    <dbReference type="NCBI Taxonomy" id="230819"/>
    <lineage>
        <taxon>Eukaryota</taxon>
        <taxon>Fungi</taxon>
        <taxon>Dikarya</taxon>
        <taxon>Basidiomycota</taxon>
        <taxon>Agaricomycotina</taxon>
        <taxon>Agaricomycetes</taxon>
        <taxon>Agaricomycetidae</taxon>
        <taxon>Agaricales</taxon>
        <taxon>Agaricineae</taxon>
        <taxon>Psathyrellaceae</taxon>
        <taxon>Coprinopsis</taxon>
    </lineage>
</organism>
<gene>
    <name evidence="2" type="ORF">FA15DRAFT_710193</name>
</gene>
<evidence type="ECO:0000313" key="2">
    <source>
        <dbReference type="EMBL" id="TFK18089.1"/>
    </source>
</evidence>
<sequence>MHRLVSSLTFVVAVAWAVIVMEGLRVQGAQASHIGCRFDPLPSYTLRSLARFRCS</sequence>
<proteinExistence type="predicted"/>
<evidence type="ECO:0000313" key="3">
    <source>
        <dbReference type="Proteomes" id="UP000307440"/>
    </source>
</evidence>
<name>A0A5C3KDE1_COPMA</name>
<feature type="chain" id="PRO_5023001620" evidence="1">
    <location>
        <begin position="32"/>
        <end position="55"/>
    </location>
</feature>
<keyword evidence="1" id="KW-0732">Signal</keyword>
<reference evidence="2 3" key="1">
    <citation type="journal article" date="2019" name="Nat. Ecol. Evol.">
        <title>Megaphylogeny resolves global patterns of mushroom evolution.</title>
        <authorList>
            <person name="Varga T."/>
            <person name="Krizsan K."/>
            <person name="Foldi C."/>
            <person name="Dima B."/>
            <person name="Sanchez-Garcia M."/>
            <person name="Sanchez-Ramirez S."/>
            <person name="Szollosi G.J."/>
            <person name="Szarkandi J.G."/>
            <person name="Papp V."/>
            <person name="Albert L."/>
            <person name="Andreopoulos W."/>
            <person name="Angelini C."/>
            <person name="Antonin V."/>
            <person name="Barry K.W."/>
            <person name="Bougher N.L."/>
            <person name="Buchanan P."/>
            <person name="Buyck B."/>
            <person name="Bense V."/>
            <person name="Catcheside P."/>
            <person name="Chovatia M."/>
            <person name="Cooper J."/>
            <person name="Damon W."/>
            <person name="Desjardin D."/>
            <person name="Finy P."/>
            <person name="Geml J."/>
            <person name="Haridas S."/>
            <person name="Hughes K."/>
            <person name="Justo A."/>
            <person name="Karasinski D."/>
            <person name="Kautmanova I."/>
            <person name="Kiss B."/>
            <person name="Kocsube S."/>
            <person name="Kotiranta H."/>
            <person name="LaButti K.M."/>
            <person name="Lechner B.E."/>
            <person name="Liimatainen K."/>
            <person name="Lipzen A."/>
            <person name="Lukacs Z."/>
            <person name="Mihaltcheva S."/>
            <person name="Morgado L.N."/>
            <person name="Niskanen T."/>
            <person name="Noordeloos M.E."/>
            <person name="Ohm R.A."/>
            <person name="Ortiz-Santana B."/>
            <person name="Ovrebo C."/>
            <person name="Racz N."/>
            <person name="Riley R."/>
            <person name="Savchenko A."/>
            <person name="Shiryaev A."/>
            <person name="Soop K."/>
            <person name="Spirin V."/>
            <person name="Szebenyi C."/>
            <person name="Tomsovsky M."/>
            <person name="Tulloss R.E."/>
            <person name="Uehling J."/>
            <person name="Grigoriev I.V."/>
            <person name="Vagvolgyi C."/>
            <person name="Papp T."/>
            <person name="Martin F.M."/>
            <person name="Miettinen O."/>
            <person name="Hibbett D.S."/>
            <person name="Nagy L.G."/>
        </authorList>
    </citation>
    <scope>NUCLEOTIDE SEQUENCE [LARGE SCALE GENOMIC DNA]</scope>
    <source>
        <strain evidence="2 3">CBS 121175</strain>
    </source>
</reference>
<protein>
    <submittedName>
        <fullName evidence="2">Uncharacterized protein</fullName>
    </submittedName>
</protein>
<accession>A0A5C3KDE1</accession>